<proteinExistence type="inferred from homology"/>
<dbReference type="InterPro" id="IPR015854">
    <property type="entry name" value="ABC_transpr_LolD-like"/>
</dbReference>
<dbReference type="AlphaFoldDB" id="A0A2S6I1U6"/>
<dbReference type="GO" id="GO:0016887">
    <property type="term" value="F:ATP hydrolysis activity"/>
    <property type="evidence" value="ECO:0007669"/>
    <property type="project" value="InterPro"/>
</dbReference>
<dbReference type="GO" id="GO:0005886">
    <property type="term" value="C:plasma membrane"/>
    <property type="evidence" value="ECO:0007669"/>
    <property type="project" value="TreeGrafter"/>
</dbReference>
<dbReference type="SMART" id="SM00382">
    <property type="entry name" value="AAA"/>
    <property type="match status" value="1"/>
</dbReference>
<dbReference type="InterPro" id="IPR003439">
    <property type="entry name" value="ABC_transporter-like_ATP-bd"/>
</dbReference>
<comment type="caution">
    <text evidence="5">The sequence shown here is derived from an EMBL/GenBank/DDBJ whole genome shotgun (WGS) entry which is preliminary data.</text>
</comment>
<evidence type="ECO:0000259" key="4">
    <source>
        <dbReference type="PROSITE" id="PS50893"/>
    </source>
</evidence>
<dbReference type="GO" id="GO:0022857">
    <property type="term" value="F:transmembrane transporter activity"/>
    <property type="evidence" value="ECO:0007669"/>
    <property type="project" value="TreeGrafter"/>
</dbReference>
<evidence type="ECO:0000256" key="2">
    <source>
        <dbReference type="ARBA" id="ARBA00022741"/>
    </source>
</evidence>
<dbReference type="GO" id="GO:0089705">
    <property type="term" value="P:protein localization to outer membrane"/>
    <property type="evidence" value="ECO:0007669"/>
    <property type="project" value="TreeGrafter"/>
</dbReference>
<dbReference type="PANTHER" id="PTHR24220:SF689">
    <property type="entry name" value="LIPOPROTEIN-RELEASING SYSTEM ATP-BINDING PROTEIN LOLD"/>
    <property type="match status" value="1"/>
</dbReference>
<keyword evidence="3 5" id="KW-0067">ATP-binding</keyword>
<keyword evidence="2" id="KW-0547">Nucleotide-binding</keyword>
<evidence type="ECO:0000313" key="6">
    <source>
        <dbReference type="Proteomes" id="UP000237662"/>
    </source>
</evidence>
<dbReference type="PROSITE" id="PS50893">
    <property type="entry name" value="ABC_TRANSPORTER_2"/>
    <property type="match status" value="1"/>
</dbReference>
<reference evidence="5 6" key="1">
    <citation type="submission" date="2018-02" db="EMBL/GenBank/DDBJ databases">
        <title>Genomic Encyclopedia of Archaeal and Bacterial Type Strains, Phase II (KMG-II): from individual species to whole genera.</title>
        <authorList>
            <person name="Goeker M."/>
        </authorList>
    </citation>
    <scope>NUCLEOTIDE SEQUENCE [LARGE SCALE GENOMIC DNA]</scope>
    <source>
        <strain evidence="5 6">DSM 29526</strain>
    </source>
</reference>
<evidence type="ECO:0000256" key="3">
    <source>
        <dbReference type="ARBA" id="ARBA00022840"/>
    </source>
</evidence>
<dbReference type="Proteomes" id="UP000237662">
    <property type="component" value="Unassembled WGS sequence"/>
</dbReference>
<dbReference type="GO" id="GO:0005524">
    <property type="term" value="F:ATP binding"/>
    <property type="evidence" value="ECO:0007669"/>
    <property type="project" value="UniProtKB-KW"/>
</dbReference>
<evidence type="ECO:0000313" key="5">
    <source>
        <dbReference type="EMBL" id="PPK85157.1"/>
    </source>
</evidence>
<accession>A0A2S6I1U6</accession>
<dbReference type="InterPro" id="IPR003593">
    <property type="entry name" value="AAA+_ATPase"/>
</dbReference>
<dbReference type="EMBL" id="PTJC01000006">
    <property type="protein sequence ID" value="PPK85157.1"/>
    <property type="molecule type" value="Genomic_DNA"/>
</dbReference>
<comment type="similarity">
    <text evidence="1">Belongs to the ABC transporter superfamily.</text>
</comment>
<keyword evidence="6" id="KW-1185">Reference proteome</keyword>
<dbReference type="OrthoDB" id="1114670at2"/>
<dbReference type="Gene3D" id="3.40.50.300">
    <property type="entry name" value="P-loop containing nucleotide triphosphate hydrolases"/>
    <property type="match status" value="1"/>
</dbReference>
<sequence>MLTTHDLSYRYGAGAPEFAFPDLSVEAGEGALLLGPSGSGKSTWLHLLAGILSPLTGRVELDGTVYGSLRSGDLDRFRGRNIGLVLQRAYFVEALNVAENLALARKMAGLPPDRAFLLSVLESLGIGRYAQRKPRELSVGEQQRVTIARALVNRPKLILADEPTSALDDPNAHRVSQLLRERAAELGAALVVVTHDGRLRTDFSRIVAIEPLTTQNI</sequence>
<dbReference type="InterPro" id="IPR027417">
    <property type="entry name" value="P-loop_NTPase"/>
</dbReference>
<protein>
    <submittedName>
        <fullName evidence="5">Putative ABC transport system ATP-binding protein</fullName>
    </submittedName>
</protein>
<dbReference type="InterPro" id="IPR017871">
    <property type="entry name" value="ABC_transporter-like_CS"/>
</dbReference>
<dbReference type="Pfam" id="PF00005">
    <property type="entry name" value="ABC_tran"/>
    <property type="match status" value="1"/>
</dbReference>
<organism evidence="5 6">
    <name type="scientific">Neolewinella xylanilytica</name>
    <dbReference type="NCBI Taxonomy" id="1514080"/>
    <lineage>
        <taxon>Bacteria</taxon>
        <taxon>Pseudomonadati</taxon>
        <taxon>Bacteroidota</taxon>
        <taxon>Saprospiria</taxon>
        <taxon>Saprospirales</taxon>
        <taxon>Lewinellaceae</taxon>
        <taxon>Neolewinella</taxon>
    </lineage>
</organism>
<dbReference type="SUPFAM" id="SSF52540">
    <property type="entry name" value="P-loop containing nucleoside triphosphate hydrolases"/>
    <property type="match status" value="1"/>
</dbReference>
<dbReference type="PROSITE" id="PS00211">
    <property type="entry name" value="ABC_TRANSPORTER_1"/>
    <property type="match status" value="1"/>
</dbReference>
<dbReference type="GO" id="GO:0044874">
    <property type="term" value="P:lipoprotein localization to outer membrane"/>
    <property type="evidence" value="ECO:0007669"/>
    <property type="project" value="TreeGrafter"/>
</dbReference>
<feature type="domain" description="ABC transporter" evidence="4">
    <location>
        <begin position="2"/>
        <end position="215"/>
    </location>
</feature>
<gene>
    <name evidence="5" type="ORF">CLV84_2049</name>
</gene>
<dbReference type="RefSeq" id="WP_104419671.1">
    <property type="nucleotide sequence ID" value="NZ_PTJC01000006.1"/>
</dbReference>
<evidence type="ECO:0000256" key="1">
    <source>
        <dbReference type="ARBA" id="ARBA00005417"/>
    </source>
</evidence>
<dbReference type="PANTHER" id="PTHR24220">
    <property type="entry name" value="IMPORT ATP-BINDING PROTEIN"/>
    <property type="match status" value="1"/>
</dbReference>
<name>A0A2S6I1U6_9BACT</name>